<gene>
    <name evidence="1" type="ORF">HMPREF1981_00484</name>
</gene>
<dbReference type="PATRIC" id="fig|1321819.3.peg.449"/>
<dbReference type="AlphaFoldDB" id="U2E7T7"/>
<dbReference type="HOGENOM" id="CLU_189153_0_0_10"/>
<evidence type="ECO:0000313" key="2">
    <source>
        <dbReference type="Proteomes" id="UP000016496"/>
    </source>
</evidence>
<dbReference type="OrthoDB" id="1044430at2"/>
<accession>U2E7T7</accession>
<dbReference type="Proteomes" id="UP000016496">
    <property type="component" value="Unassembled WGS sequence"/>
</dbReference>
<comment type="caution">
    <text evidence="1">The sequence shown here is derived from an EMBL/GenBank/DDBJ whole genome shotgun (WGS) entry which is preliminary data.</text>
</comment>
<organism evidence="1 2">
    <name type="scientific">Bacteroides pyogenes F0041</name>
    <dbReference type="NCBI Taxonomy" id="1321819"/>
    <lineage>
        <taxon>Bacteria</taxon>
        <taxon>Pseudomonadati</taxon>
        <taxon>Bacteroidota</taxon>
        <taxon>Bacteroidia</taxon>
        <taxon>Bacteroidales</taxon>
        <taxon>Bacteroidaceae</taxon>
        <taxon>Bacteroides</taxon>
    </lineage>
</organism>
<reference evidence="1 2" key="1">
    <citation type="submission" date="2013-08" db="EMBL/GenBank/DDBJ databases">
        <authorList>
            <person name="Weinstock G."/>
            <person name="Sodergren E."/>
            <person name="Wylie T."/>
            <person name="Fulton L."/>
            <person name="Fulton R."/>
            <person name="Fronick C."/>
            <person name="O'Laughlin M."/>
            <person name="Godfrey J."/>
            <person name="Miner T."/>
            <person name="Herter B."/>
            <person name="Appelbaum E."/>
            <person name="Cordes M."/>
            <person name="Lek S."/>
            <person name="Wollam A."/>
            <person name="Pepin K.H."/>
            <person name="Palsikar V.B."/>
            <person name="Mitreva M."/>
            <person name="Wilson R.K."/>
        </authorList>
    </citation>
    <scope>NUCLEOTIDE SEQUENCE [LARGE SCALE GENOMIC DNA]</scope>
    <source>
        <strain evidence="1 2">F0041</strain>
    </source>
</reference>
<dbReference type="RefSeq" id="WP_021647103.1">
    <property type="nucleotide sequence ID" value="NZ_KE993163.1"/>
</dbReference>
<name>U2E7T7_9BACE</name>
<evidence type="ECO:0000313" key="1">
    <source>
        <dbReference type="EMBL" id="ERI88551.1"/>
    </source>
</evidence>
<proteinExistence type="predicted"/>
<dbReference type="EMBL" id="AWSV01000032">
    <property type="protein sequence ID" value="ERI88551.1"/>
    <property type="molecule type" value="Genomic_DNA"/>
</dbReference>
<sequence length="85" mass="9593">MSTQASRKFTLEEIVERRKRVLCEIRAQKEEMTCTAKELFAPLAPAATKADAIARAFNTGSAIIDGVITGIKIMRNMRRFFRGMK</sequence>
<protein>
    <submittedName>
        <fullName evidence="1">Uncharacterized protein</fullName>
    </submittedName>
</protein>